<protein>
    <recommendedName>
        <fullName evidence="3">Apea-like HEPN domain-containing protein</fullName>
    </recommendedName>
</protein>
<sequence>MSELEMRMKVKESQHRFSELLKIHAVSLKEGSLILNASELYLERVILSNETPKNYIEIEKIMKKISFRFDKIVNDRYYDPKKSMYDNYKSIFLFNRNKAKDVHTWSFKVYRKNMTALNEIYWAYVPMVEKEKYLIRNEVETDLNTNVYFHAKGPDSGRLAPMLSEWGSHIKVFSNWNRINVLLTAISNFETYLAAVSKITMESNPIICLGLPERIDGVKYLKKGYYNEKRYKDNVDNLIISFTKGTWESRAKAFYDIFADAPMSIKNNLSDLEKMRLMRNKAAHSFGQEIDKARSNRTLDSLSYDKLSESKLKYYLKLLYKIATSLDSYFLDKHIGSYEAIYYYHENYALKKGESEYNPQSMIEMKKGLTAMAETVTWSKKYVKEMIIYYHSI</sequence>
<evidence type="ECO:0000313" key="2">
    <source>
        <dbReference type="Proteomes" id="UP001290462"/>
    </source>
</evidence>
<dbReference type="RefSeq" id="WP_322808227.1">
    <property type="nucleotide sequence ID" value="NZ_JAVBVO010000001.1"/>
</dbReference>
<dbReference type="Proteomes" id="UP001290462">
    <property type="component" value="Unassembled WGS sequence"/>
</dbReference>
<name>A0AAW9JNN9_CARML</name>
<dbReference type="AlphaFoldDB" id="A0AAW9JNN9"/>
<accession>A0AAW9JNN9</accession>
<gene>
    <name evidence="1" type="ORF">RAK27_00320</name>
</gene>
<reference evidence="1" key="1">
    <citation type="submission" date="2023-08" db="EMBL/GenBank/DDBJ databases">
        <title>Genomic characterization of piscicolin 126 produced by Carnobacterium maltaromaticum CM22 strain isolated from salmon (Salmo salar).</title>
        <authorList>
            <person name="Gonzalez-Gragera E."/>
            <person name="Garcia-Lopez J.D."/>
            <person name="Teso-Perez C."/>
            <person name="Gimenez-Hernandez I."/>
            <person name="Peralta-Sanchez J.M."/>
            <person name="Valdivia E."/>
            <person name="Montalban-Lopez M."/>
            <person name="Martin-Platero A.M."/>
            <person name="Banos A."/>
            <person name="Martinez-Bueno M."/>
        </authorList>
    </citation>
    <scope>NUCLEOTIDE SEQUENCE</scope>
    <source>
        <strain evidence="1">CM22</strain>
    </source>
</reference>
<evidence type="ECO:0008006" key="3">
    <source>
        <dbReference type="Google" id="ProtNLM"/>
    </source>
</evidence>
<evidence type="ECO:0000313" key="1">
    <source>
        <dbReference type="EMBL" id="MDZ5757098.1"/>
    </source>
</evidence>
<proteinExistence type="predicted"/>
<comment type="caution">
    <text evidence="1">The sequence shown here is derived from an EMBL/GenBank/DDBJ whole genome shotgun (WGS) entry which is preliminary data.</text>
</comment>
<organism evidence="1 2">
    <name type="scientific">Carnobacterium maltaromaticum</name>
    <name type="common">Carnobacterium piscicola</name>
    <dbReference type="NCBI Taxonomy" id="2751"/>
    <lineage>
        <taxon>Bacteria</taxon>
        <taxon>Bacillati</taxon>
        <taxon>Bacillota</taxon>
        <taxon>Bacilli</taxon>
        <taxon>Lactobacillales</taxon>
        <taxon>Carnobacteriaceae</taxon>
        <taxon>Carnobacterium</taxon>
    </lineage>
</organism>
<dbReference type="EMBL" id="JAVBVO010000001">
    <property type="protein sequence ID" value="MDZ5757098.1"/>
    <property type="molecule type" value="Genomic_DNA"/>
</dbReference>